<dbReference type="Pfam" id="PF02518">
    <property type="entry name" value="HATPase_c"/>
    <property type="match status" value="1"/>
</dbReference>
<keyword evidence="2" id="KW-1003">Cell membrane</keyword>
<dbReference type="PANTHER" id="PTHR34220">
    <property type="entry name" value="SENSOR HISTIDINE KINASE YPDA"/>
    <property type="match status" value="1"/>
</dbReference>
<keyword evidence="11 13" id="KW-0472">Membrane</keyword>
<evidence type="ECO:0000313" key="16">
    <source>
        <dbReference type="Proteomes" id="UP001158045"/>
    </source>
</evidence>
<evidence type="ECO:0000256" key="6">
    <source>
        <dbReference type="ARBA" id="ARBA00022741"/>
    </source>
</evidence>
<organism evidence="15 16">
    <name type="scientific">Fusibacter bizertensis</name>
    <dbReference type="NCBI Taxonomy" id="1488331"/>
    <lineage>
        <taxon>Bacteria</taxon>
        <taxon>Bacillati</taxon>
        <taxon>Bacillota</taxon>
        <taxon>Clostridia</taxon>
        <taxon>Eubacteriales</taxon>
        <taxon>Eubacteriales Family XII. Incertae Sedis</taxon>
        <taxon>Fusibacter</taxon>
    </lineage>
</organism>
<reference evidence="15 16" key="1">
    <citation type="submission" date="2023-04" db="EMBL/GenBank/DDBJ databases">
        <title>Fusibacter bizertensis strain WBS, isolated from littoral bottom sediments of the Arctic seas - biochemical and genomic analysis.</title>
        <authorList>
            <person name="Brioukhanov A.L."/>
        </authorList>
    </citation>
    <scope>NUCLEOTIDE SEQUENCE [LARGE SCALE GENOMIC DNA]</scope>
    <source>
        <strain evidence="15 16">WBS</strain>
    </source>
</reference>
<evidence type="ECO:0000256" key="4">
    <source>
        <dbReference type="ARBA" id="ARBA00022679"/>
    </source>
</evidence>
<evidence type="ECO:0000256" key="3">
    <source>
        <dbReference type="ARBA" id="ARBA00022553"/>
    </source>
</evidence>
<keyword evidence="10" id="KW-0902">Two-component regulatory system</keyword>
<evidence type="ECO:0000256" key="10">
    <source>
        <dbReference type="ARBA" id="ARBA00023012"/>
    </source>
</evidence>
<dbReference type="Gene3D" id="6.10.340.10">
    <property type="match status" value="1"/>
</dbReference>
<dbReference type="SUPFAM" id="SSF158472">
    <property type="entry name" value="HAMP domain-like"/>
    <property type="match status" value="1"/>
</dbReference>
<evidence type="ECO:0000256" key="8">
    <source>
        <dbReference type="ARBA" id="ARBA00022840"/>
    </source>
</evidence>
<protein>
    <submittedName>
        <fullName evidence="15">Sensor histidine kinase</fullName>
        <ecNumber evidence="15">2.7.13.3</ecNumber>
    </submittedName>
</protein>
<dbReference type="InterPro" id="IPR003594">
    <property type="entry name" value="HATPase_dom"/>
</dbReference>
<keyword evidence="6" id="KW-0547">Nucleotide-binding</keyword>
<feature type="coiled-coil region" evidence="12">
    <location>
        <begin position="351"/>
        <end position="385"/>
    </location>
</feature>
<proteinExistence type="predicted"/>
<dbReference type="PANTHER" id="PTHR34220:SF11">
    <property type="entry name" value="SENSOR PROTEIN KINASE HPTS"/>
    <property type="match status" value="1"/>
</dbReference>
<evidence type="ECO:0000256" key="1">
    <source>
        <dbReference type="ARBA" id="ARBA00004651"/>
    </source>
</evidence>
<feature type="transmembrane region" description="Helical" evidence="13">
    <location>
        <begin position="12"/>
        <end position="35"/>
    </location>
</feature>
<keyword evidence="16" id="KW-1185">Reference proteome</keyword>
<keyword evidence="9 13" id="KW-1133">Transmembrane helix</keyword>
<dbReference type="Proteomes" id="UP001158045">
    <property type="component" value="Unassembled WGS sequence"/>
</dbReference>
<keyword evidence="8" id="KW-0067">ATP-binding</keyword>
<keyword evidence="3" id="KW-0597">Phosphoprotein</keyword>
<keyword evidence="5 13" id="KW-0812">Transmembrane</keyword>
<dbReference type="SUPFAM" id="SSF55874">
    <property type="entry name" value="ATPase domain of HSP90 chaperone/DNA topoisomerase II/histidine kinase"/>
    <property type="match status" value="1"/>
</dbReference>
<dbReference type="EC" id="2.7.13.3" evidence="15"/>
<dbReference type="InterPro" id="IPR010559">
    <property type="entry name" value="Sig_transdc_His_kin_internal"/>
</dbReference>
<evidence type="ECO:0000256" key="11">
    <source>
        <dbReference type="ARBA" id="ARBA00023136"/>
    </source>
</evidence>
<sequence length="591" mass="67742">MKLRDLSIKRKIVYLYLPIAIVPMLFFAVVSMKIYESAFINRSLESMEDNNVLISNRIDSILSDAEGSATYLTLSINRILNSNEFAGVLRNDIKLYNLISNELTYAKLIYKQIDSIAFIDKDNRLYYSDYSLQKGKMGILVSPMLTKLKKTTGNSVWFELKARDYITTDPDRKMLTVGKKIWNINSGETIGYLFVNVSESVFTSLFEEQVASYSIYDSENQMLLTSSLNKSEVSNINQFLLEVDHSSKIIKTETNRILVSKTQIDKLKWRLLSEADLDLFTQDLSNIILLVIILLITIISLEITMTLTLNRLITSPILKLKKGAEEISKGNFKFKFNMKTNDEIGLLAQSFNDMSDQVNQLLNDVEREEHKKREYELALIQQQIKPHFLYNTLDIILKLSQMGQARKAQMVTRKLAEYYRNSLSGGADIVSIKNEIKMTEDYLELQKLRYSDVFDYDIMISEKICKVAIPKLSLQPIVENAIEHGFVDKQVKGSIKIYDRISEVEGKIEIIVEDNGAGIDQEKLLGLNQLMDNTKPSSEIIEVKSFGLRNVNHRLKLFFGEDSGIKIETKNGVYTRIIIRLCQEVEVDTND</sequence>
<dbReference type="CDD" id="cd06225">
    <property type="entry name" value="HAMP"/>
    <property type="match status" value="1"/>
</dbReference>
<dbReference type="SMART" id="SM00304">
    <property type="entry name" value="HAMP"/>
    <property type="match status" value="1"/>
</dbReference>
<feature type="domain" description="HAMP" evidence="14">
    <location>
        <begin position="311"/>
        <end position="363"/>
    </location>
</feature>
<evidence type="ECO:0000313" key="15">
    <source>
        <dbReference type="EMBL" id="MDH8676810.1"/>
    </source>
</evidence>
<dbReference type="Pfam" id="PF00672">
    <property type="entry name" value="HAMP"/>
    <property type="match status" value="1"/>
</dbReference>
<feature type="transmembrane region" description="Helical" evidence="13">
    <location>
        <begin position="287"/>
        <end position="309"/>
    </location>
</feature>
<comment type="subcellular location">
    <subcellularLocation>
        <location evidence="1">Cell membrane</location>
        <topology evidence="1">Multi-pass membrane protein</topology>
    </subcellularLocation>
</comment>
<accession>A0ABT6N8R8</accession>
<dbReference type="InterPro" id="IPR050640">
    <property type="entry name" value="Bact_2-comp_sensor_kinase"/>
</dbReference>
<dbReference type="PROSITE" id="PS50885">
    <property type="entry name" value="HAMP"/>
    <property type="match status" value="1"/>
</dbReference>
<dbReference type="InterPro" id="IPR036890">
    <property type="entry name" value="HATPase_C_sf"/>
</dbReference>
<gene>
    <name evidence="15" type="ORF">QE109_01560</name>
</gene>
<evidence type="ECO:0000256" key="12">
    <source>
        <dbReference type="SAM" id="Coils"/>
    </source>
</evidence>
<dbReference type="GO" id="GO:0004673">
    <property type="term" value="F:protein histidine kinase activity"/>
    <property type="evidence" value="ECO:0007669"/>
    <property type="project" value="UniProtKB-EC"/>
</dbReference>
<evidence type="ECO:0000256" key="13">
    <source>
        <dbReference type="SAM" id="Phobius"/>
    </source>
</evidence>
<name>A0ABT6N8R8_9FIRM</name>
<evidence type="ECO:0000256" key="2">
    <source>
        <dbReference type="ARBA" id="ARBA00022475"/>
    </source>
</evidence>
<keyword evidence="4 15" id="KW-0808">Transferase</keyword>
<evidence type="ECO:0000256" key="5">
    <source>
        <dbReference type="ARBA" id="ARBA00022692"/>
    </source>
</evidence>
<evidence type="ECO:0000259" key="14">
    <source>
        <dbReference type="PROSITE" id="PS50885"/>
    </source>
</evidence>
<evidence type="ECO:0000256" key="9">
    <source>
        <dbReference type="ARBA" id="ARBA00022989"/>
    </source>
</evidence>
<comment type="caution">
    <text evidence="15">The sequence shown here is derived from an EMBL/GenBank/DDBJ whole genome shotgun (WGS) entry which is preliminary data.</text>
</comment>
<dbReference type="InterPro" id="IPR003660">
    <property type="entry name" value="HAMP_dom"/>
</dbReference>
<dbReference type="Pfam" id="PF06580">
    <property type="entry name" value="His_kinase"/>
    <property type="match status" value="1"/>
</dbReference>
<dbReference type="Gene3D" id="3.30.565.10">
    <property type="entry name" value="Histidine kinase-like ATPase, C-terminal domain"/>
    <property type="match status" value="1"/>
</dbReference>
<dbReference type="EMBL" id="JARYZI010000001">
    <property type="protein sequence ID" value="MDH8676810.1"/>
    <property type="molecule type" value="Genomic_DNA"/>
</dbReference>
<dbReference type="RefSeq" id="WP_281092609.1">
    <property type="nucleotide sequence ID" value="NZ_JARYZI010000001.1"/>
</dbReference>
<evidence type="ECO:0000256" key="7">
    <source>
        <dbReference type="ARBA" id="ARBA00022777"/>
    </source>
</evidence>
<keyword evidence="7 15" id="KW-0418">Kinase</keyword>
<keyword evidence="12" id="KW-0175">Coiled coil</keyword>